<keyword evidence="9" id="KW-0963">Cytoplasm</keyword>
<dbReference type="GO" id="GO:0004521">
    <property type="term" value="F:RNA endonuclease activity"/>
    <property type="evidence" value="ECO:0007669"/>
    <property type="project" value="UniProtKB-UniRule"/>
</dbReference>
<evidence type="ECO:0000313" key="10">
    <source>
        <dbReference type="EMBL" id="HIQ64970.1"/>
    </source>
</evidence>
<feature type="binding site" evidence="9">
    <location>
        <position position="124"/>
    </location>
    <ligand>
        <name>Zn(2+)</name>
        <dbReference type="ChEBI" id="CHEBI:29105"/>
        <note>catalytic</note>
    </ligand>
</feature>
<comment type="subcellular location">
    <subcellularLocation>
        <location evidence="9">Cytoplasm</location>
    </subcellularLocation>
</comment>
<evidence type="ECO:0000256" key="2">
    <source>
        <dbReference type="ARBA" id="ARBA00022517"/>
    </source>
</evidence>
<dbReference type="AlphaFoldDB" id="A0A9D1CKL8"/>
<dbReference type="EMBL" id="DVFU01000085">
    <property type="protein sequence ID" value="HIQ64970.1"/>
    <property type="molecule type" value="Genomic_DNA"/>
</dbReference>
<dbReference type="NCBIfam" id="TIGR00043">
    <property type="entry name" value="rRNA maturation RNase YbeY"/>
    <property type="match status" value="1"/>
</dbReference>
<dbReference type="EC" id="3.1.-.-" evidence="9"/>
<organism evidence="10 11">
    <name type="scientific">Candidatus Faecenecus gallistercoris</name>
    <dbReference type="NCBI Taxonomy" id="2840793"/>
    <lineage>
        <taxon>Bacteria</taxon>
        <taxon>Bacillati</taxon>
        <taxon>Bacillota</taxon>
        <taxon>Bacillota incertae sedis</taxon>
        <taxon>Candidatus Faecenecus</taxon>
    </lineage>
</organism>
<dbReference type="GO" id="GO:0004222">
    <property type="term" value="F:metalloendopeptidase activity"/>
    <property type="evidence" value="ECO:0007669"/>
    <property type="project" value="InterPro"/>
</dbReference>
<keyword evidence="3 9" id="KW-0698">rRNA processing</keyword>
<dbReference type="PANTHER" id="PTHR46986">
    <property type="entry name" value="ENDORIBONUCLEASE YBEY, CHLOROPLASTIC"/>
    <property type="match status" value="1"/>
</dbReference>
<name>A0A9D1CKL8_9FIRM</name>
<keyword evidence="7 9" id="KW-0378">Hydrolase</keyword>
<comment type="similarity">
    <text evidence="1 9">Belongs to the endoribonuclease YbeY family.</text>
</comment>
<reference evidence="10" key="2">
    <citation type="journal article" date="2021" name="PeerJ">
        <title>Extensive microbial diversity within the chicken gut microbiome revealed by metagenomics and culture.</title>
        <authorList>
            <person name="Gilroy R."/>
            <person name="Ravi A."/>
            <person name="Getino M."/>
            <person name="Pursley I."/>
            <person name="Horton D.L."/>
            <person name="Alikhan N.F."/>
            <person name="Baker D."/>
            <person name="Gharbi K."/>
            <person name="Hall N."/>
            <person name="Watson M."/>
            <person name="Adriaenssens E.M."/>
            <person name="Foster-Nyarko E."/>
            <person name="Jarju S."/>
            <person name="Secka A."/>
            <person name="Antonio M."/>
            <person name="Oren A."/>
            <person name="Chaudhuri R.R."/>
            <person name="La Ragione R."/>
            <person name="Hildebrand F."/>
            <person name="Pallen M.J."/>
        </authorList>
    </citation>
    <scope>NUCLEOTIDE SEQUENCE</scope>
    <source>
        <strain evidence="10">CHK165-10780</strain>
    </source>
</reference>
<dbReference type="Gene3D" id="3.40.390.30">
    <property type="entry name" value="Metalloproteases ('zincins'), catalytic domain"/>
    <property type="match status" value="1"/>
</dbReference>
<evidence type="ECO:0000256" key="5">
    <source>
        <dbReference type="ARBA" id="ARBA00022723"/>
    </source>
</evidence>
<evidence type="ECO:0000256" key="3">
    <source>
        <dbReference type="ARBA" id="ARBA00022552"/>
    </source>
</evidence>
<dbReference type="PANTHER" id="PTHR46986:SF1">
    <property type="entry name" value="ENDORIBONUCLEASE YBEY, CHLOROPLASTIC"/>
    <property type="match status" value="1"/>
</dbReference>
<evidence type="ECO:0000256" key="6">
    <source>
        <dbReference type="ARBA" id="ARBA00022759"/>
    </source>
</evidence>
<sequence>MNQIGIFNETEEDLGVLKMDIKNVIKLALKKEKVKNASCNVIFVGSEKIHELNKTYRNVDRVTDVISFALEDGMPMPTKERVLGDIYICIPRAHEQAEEYGHSFKREICFLAVHGIFHLLGYDHMNPHDEKIMFAKQEEVLSEYGIVR</sequence>
<protein>
    <recommendedName>
        <fullName evidence="9">Endoribonuclease YbeY</fullName>
        <ecNumber evidence="9">3.1.-.-</ecNumber>
    </recommendedName>
</protein>
<comment type="cofactor">
    <cofactor evidence="9">
        <name>Zn(2+)</name>
        <dbReference type="ChEBI" id="CHEBI:29105"/>
    </cofactor>
    <text evidence="9">Binds 1 zinc ion.</text>
</comment>
<feature type="binding site" evidence="9">
    <location>
        <position position="118"/>
    </location>
    <ligand>
        <name>Zn(2+)</name>
        <dbReference type="ChEBI" id="CHEBI:29105"/>
        <note>catalytic</note>
    </ligand>
</feature>
<dbReference type="InterPro" id="IPR023091">
    <property type="entry name" value="MetalPrtase_cat_dom_sf_prd"/>
</dbReference>
<accession>A0A9D1CKL8</accession>
<dbReference type="GO" id="GO:0005737">
    <property type="term" value="C:cytoplasm"/>
    <property type="evidence" value="ECO:0007669"/>
    <property type="project" value="UniProtKB-SubCell"/>
</dbReference>
<comment type="function">
    <text evidence="9">Single strand-specific metallo-endoribonuclease involved in late-stage 70S ribosome quality control and in maturation of the 3' terminus of the 16S rRNA.</text>
</comment>
<evidence type="ECO:0000313" key="11">
    <source>
        <dbReference type="Proteomes" id="UP000886725"/>
    </source>
</evidence>
<evidence type="ECO:0000256" key="9">
    <source>
        <dbReference type="HAMAP-Rule" id="MF_00009"/>
    </source>
</evidence>
<evidence type="ECO:0000256" key="4">
    <source>
        <dbReference type="ARBA" id="ARBA00022722"/>
    </source>
</evidence>
<dbReference type="InterPro" id="IPR002036">
    <property type="entry name" value="YbeY"/>
</dbReference>
<feature type="binding site" evidence="9">
    <location>
        <position position="114"/>
    </location>
    <ligand>
        <name>Zn(2+)</name>
        <dbReference type="ChEBI" id="CHEBI:29105"/>
        <note>catalytic</note>
    </ligand>
</feature>
<evidence type="ECO:0000256" key="1">
    <source>
        <dbReference type="ARBA" id="ARBA00010875"/>
    </source>
</evidence>
<dbReference type="HAMAP" id="MF_00009">
    <property type="entry name" value="Endoribonucl_YbeY"/>
    <property type="match status" value="1"/>
</dbReference>
<dbReference type="GO" id="GO:0008270">
    <property type="term" value="F:zinc ion binding"/>
    <property type="evidence" value="ECO:0007669"/>
    <property type="project" value="UniProtKB-UniRule"/>
</dbReference>
<keyword evidence="2 9" id="KW-0690">Ribosome biogenesis</keyword>
<keyword evidence="8 9" id="KW-0862">Zinc</keyword>
<gene>
    <name evidence="9 10" type="primary">ybeY</name>
    <name evidence="10" type="ORF">IAC85_04440</name>
</gene>
<proteinExistence type="inferred from homology"/>
<evidence type="ECO:0000256" key="8">
    <source>
        <dbReference type="ARBA" id="ARBA00022833"/>
    </source>
</evidence>
<dbReference type="Pfam" id="PF02130">
    <property type="entry name" value="YbeY"/>
    <property type="match status" value="1"/>
</dbReference>
<dbReference type="Proteomes" id="UP000886725">
    <property type="component" value="Unassembled WGS sequence"/>
</dbReference>
<evidence type="ECO:0000256" key="7">
    <source>
        <dbReference type="ARBA" id="ARBA00022801"/>
    </source>
</evidence>
<comment type="caution">
    <text evidence="10">The sequence shown here is derived from an EMBL/GenBank/DDBJ whole genome shotgun (WGS) entry which is preliminary data.</text>
</comment>
<keyword evidence="4 9" id="KW-0540">Nuclease</keyword>
<reference evidence="10" key="1">
    <citation type="submission" date="2020-10" db="EMBL/GenBank/DDBJ databases">
        <authorList>
            <person name="Gilroy R."/>
        </authorList>
    </citation>
    <scope>NUCLEOTIDE SEQUENCE</scope>
    <source>
        <strain evidence="10">CHK165-10780</strain>
    </source>
</reference>
<dbReference type="SUPFAM" id="SSF55486">
    <property type="entry name" value="Metalloproteases ('zincins'), catalytic domain"/>
    <property type="match status" value="1"/>
</dbReference>
<dbReference type="GO" id="GO:0006364">
    <property type="term" value="P:rRNA processing"/>
    <property type="evidence" value="ECO:0007669"/>
    <property type="project" value="UniProtKB-UniRule"/>
</dbReference>
<keyword evidence="5 9" id="KW-0479">Metal-binding</keyword>
<keyword evidence="6 9" id="KW-0255">Endonuclease</keyword>